<dbReference type="GeneTree" id="ENSGT01140000282805"/>
<keyword evidence="3" id="KW-1185">Reference proteome</keyword>
<dbReference type="Proteomes" id="UP000694397">
    <property type="component" value="Chromosome 22"/>
</dbReference>
<keyword evidence="1" id="KW-1133">Transmembrane helix</keyword>
<evidence type="ECO:0000313" key="3">
    <source>
        <dbReference type="Proteomes" id="UP000694397"/>
    </source>
</evidence>
<accession>A0A8C9RN51</accession>
<organism evidence="2 3">
    <name type="scientific">Scleropages formosus</name>
    <name type="common">Asian bonytongue</name>
    <name type="synonym">Osteoglossum formosum</name>
    <dbReference type="NCBI Taxonomy" id="113540"/>
    <lineage>
        <taxon>Eukaryota</taxon>
        <taxon>Metazoa</taxon>
        <taxon>Chordata</taxon>
        <taxon>Craniata</taxon>
        <taxon>Vertebrata</taxon>
        <taxon>Euteleostomi</taxon>
        <taxon>Actinopterygii</taxon>
        <taxon>Neopterygii</taxon>
        <taxon>Teleostei</taxon>
        <taxon>Osteoglossocephala</taxon>
        <taxon>Osteoglossomorpha</taxon>
        <taxon>Osteoglossiformes</taxon>
        <taxon>Osteoglossidae</taxon>
        <taxon>Scleropages</taxon>
    </lineage>
</organism>
<reference evidence="2" key="2">
    <citation type="submission" date="2025-08" db="UniProtKB">
        <authorList>
            <consortium name="Ensembl"/>
        </authorList>
    </citation>
    <scope>IDENTIFICATION</scope>
</reference>
<evidence type="ECO:0000256" key="1">
    <source>
        <dbReference type="SAM" id="Phobius"/>
    </source>
</evidence>
<protein>
    <submittedName>
        <fullName evidence="2">Uncharacterized protein</fullName>
    </submittedName>
</protein>
<feature type="transmembrane region" description="Helical" evidence="1">
    <location>
        <begin position="117"/>
        <end position="137"/>
    </location>
</feature>
<name>A0A8C9RN51_SCLFO</name>
<dbReference type="Ensembl" id="ENSSFOT00015017130.2">
    <property type="protein sequence ID" value="ENSSFOP00015016940.2"/>
    <property type="gene ID" value="ENSSFOG00015010903.2"/>
</dbReference>
<keyword evidence="1" id="KW-0472">Membrane</keyword>
<evidence type="ECO:0000313" key="2">
    <source>
        <dbReference type="Ensembl" id="ENSSFOP00015016940.2"/>
    </source>
</evidence>
<sequence length="175" mass="19633">MSFSDICPNEHVPQHCDSVLFYRGEINGWFAHCTAAKCCTFGIWRQRCITNLSSVGAPHWVLGTHHVFDALHLLLVTAPVLHSALLGLLQCTLQGLNSLSRRPKTCSVSGTFSPSSSFWMVSFNVLFFSFSFSYFLFHCSAVSSRFTEAVFLMVFALEKWVEKENIGMNGIHKVC</sequence>
<proteinExistence type="predicted"/>
<dbReference type="AlphaFoldDB" id="A0A8C9RN51"/>
<reference evidence="2 3" key="1">
    <citation type="submission" date="2019-04" db="EMBL/GenBank/DDBJ databases">
        <authorList>
            <consortium name="Wellcome Sanger Institute Data Sharing"/>
        </authorList>
    </citation>
    <scope>NUCLEOTIDE SEQUENCE [LARGE SCALE GENOMIC DNA]</scope>
</reference>
<dbReference type="OrthoDB" id="8961975at2759"/>
<reference evidence="2" key="3">
    <citation type="submission" date="2025-09" db="UniProtKB">
        <authorList>
            <consortium name="Ensembl"/>
        </authorList>
    </citation>
    <scope>IDENTIFICATION</scope>
</reference>
<keyword evidence="1" id="KW-0812">Transmembrane</keyword>